<name>I7M8V7_TETTS</name>
<feature type="signal peptide" evidence="4">
    <location>
        <begin position="1"/>
        <end position="19"/>
    </location>
</feature>
<reference evidence="8" key="1">
    <citation type="journal article" date="2006" name="PLoS Biol.">
        <title>Macronuclear genome sequence of the ciliate Tetrahymena thermophila, a model eukaryote.</title>
        <authorList>
            <person name="Eisen J.A."/>
            <person name="Coyne R.S."/>
            <person name="Wu M."/>
            <person name="Wu D."/>
            <person name="Thiagarajan M."/>
            <person name="Wortman J.R."/>
            <person name="Badger J.H."/>
            <person name="Ren Q."/>
            <person name="Amedeo P."/>
            <person name="Jones K.M."/>
            <person name="Tallon L.J."/>
            <person name="Delcher A.L."/>
            <person name="Salzberg S.L."/>
            <person name="Silva J.C."/>
            <person name="Haas B.J."/>
            <person name="Majoros W.H."/>
            <person name="Farzad M."/>
            <person name="Carlton J.M."/>
            <person name="Smith R.K. Jr."/>
            <person name="Garg J."/>
            <person name="Pearlman R.E."/>
            <person name="Karrer K.M."/>
            <person name="Sun L."/>
            <person name="Manning G."/>
            <person name="Elde N.C."/>
            <person name="Turkewitz A.P."/>
            <person name="Asai D.J."/>
            <person name="Wilkes D.E."/>
            <person name="Wang Y."/>
            <person name="Cai H."/>
            <person name="Collins K."/>
            <person name="Stewart B.A."/>
            <person name="Lee S.R."/>
            <person name="Wilamowska K."/>
            <person name="Weinberg Z."/>
            <person name="Ruzzo W.L."/>
            <person name="Wloga D."/>
            <person name="Gaertig J."/>
            <person name="Frankel J."/>
            <person name="Tsao C.-C."/>
            <person name="Gorovsky M.A."/>
            <person name="Keeling P.J."/>
            <person name="Waller R.F."/>
            <person name="Patron N.J."/>
            <person name="Cherry J.M."/>
            <person name="Stover N.A."/>
            <person name="Krieger C.J."/>
            <person name="del Toro C."/>
            <person name="Ryder H.F."/>
            <person name="Williamson S.C."/>
            <person name="Barbeau R.A."/>
            <person name="Hamilton E.P."/>
            <person name="Orias E."/>
        </authorList>
    </citation>
    <scope>NUCLEOTIDE SEQUENCE [LARGE SCALE GENOMIC DNA]</scope>
    <source>
        <strain evidence="8">SB210</strain>
    </source>
</reference>
<dbReference type="GO" id="GO:0008234">
    <property type="term" value="F:cysteine-type peptidase activity"/>
    <property type="evidence" value="ECO:0007669"/>
    <property type="project" value="InterPro"/>
</dbReference>
<evidence type="ECO:0000259" key="6">
    <source>
        <dbReference type="SMART" id="SM00848"/>
    </source>
</evidence>
<keyword evidence="4" id="KW-0732">Signal</keyword>
<dbReference type="HOGENOM" id="CLU_012184_1_3_1"/>
<keyword evidence="3" id="KW-1015">Disulfide bond</keyword>
<dbReference type="STRING" id="312017.I7M8V7"/>
<dbReference type="PANTHER" id="PTHR12411">
    <property type="entry name" value="CYSTEINE PROTEASE FAMILY C1-RELATED"/>
    <property type="match status" value="1"/>
</dbReference>
<dbReference type="PRINTS" id="PR00705">
    <property type="entry name" value="PAPAIN"/>
</dbReference>
<protein>
    <submittedName>
        <fullName evidence="7">Papain family cysteine protease</fullName>
    </submittedName>
</protein>
<gene>
    <name evidence="7" type="ORF">TTHERM_00660360</name>
</gene>
<keyword evidence="2" id="KW-0865">Zymogen</keyword>
<dbReference type="KEGG" id="tet:TTHERM_00660360"/>
<sequence>MNSKFILLSIALLMPIYLAQNVSIEKLLAYNKWSTQNLRAFLSDEEKLFRQLVFFENLQKVKDHNSQDHHTYSLDLNQFSDMTEEEFVEKVLMKSHVVDLHIKQATSNNSTSSASSNSTSNNATVTVDWRTKGAVTSVKNQGQCGSCWTFSAAGLMESFNFIKNKNLTNFSEQQLVDCVNSANGYGSNGCNGGWPASCLDYSSKFGITTLQNYPYVGVQKKCNITGTNNGFKPKSWKQIPNTSKDLQNALNFSPVSVVVDASTWSHYRSGVYNGCNQTKIQLNHAVLAVGYDSVGNWIVKNSWGTGWGEQGYIRLSPNNTCGILSYNYQITA</sequence>
<dbReference type="InterPro" id="IPR038765">
    <property type="entry name" value="Papain-like_cys_pep_sf"/>
</dbReference>
<proteinExistence type="inferred from homology"/>
<dbReference type="PROSITE" id="PS00139">
    <property type="entry name" value="THIOL_PROTEASE_CYS"/>
    <property type="match status" value="1"/>
</dbReference>
<evidence type="ECO:0000313" key="7">
    <source>
        <dbReference type="EMBL" id="EAR99854.1"/>
    </source>
</evidence>
<keyword evidence="7" id="KW-0645">Protease</keyword>
<dbReference type="CDD" id="cd02248">
    <property type="entry name" value="Peptidase_C1A"/>
    <property type="match status" value="1"/>
</dbReference>
<dbReference type="AlphaFoldDB" id="I7M8V7"/>
<dbReference type="SUPFAM" id="SSF54001">
    <property type="entry name" value="Cysteine proteinases"/>
    <property type="match status" value="1"/>
</dbReference>
<feature type="chain" id="PRO_5018718468" evidence="4">
    <location>
        <begin position="20"/>
        <end position="332"/>
    </location>
</feature>
<dbReference type="SMART" id="SM00848">
    <property type="entry name" value="Inhibitor_I29"/>
    <property type="match status" value="1"/>
</dbReference>
<dbReference type="GO" id="GO:0006508">
    <property type="term" value="P:proteolysis"/>
    <property type="evidence" value="ECO:0007669"/>
    <property type="project" value="UniProtKB-KW"/>
</dbReference>
<dbReference type="FunFam" id="3.90.70.10:FF:000332">
    <property type="entry name" value="Cathepsin L1"/>
    <property type="match status" value="1"/>
</dbReference>
<evidence type="ECO:0000256" key="3">
    <source>
        <dbReference type="ARBA" id="ARBA00023157"/>
    </source>
</evidence>
<dbReference type="InParanoid" id="I7M8V7"/>
<dbReference type="Proteomes" id="UP000009168">
    <property type="component" value="Unassembled WGS sequence"/>
</dbReference>
<dbReference type="PROSITE" id="PS00639">
    <property type="entry name" value="THIOL_PROTEASE_HIS"/>
    <property type="match status" value="1"/>
</dbReference>
<dbReference type="InterPro" id="IPR000668">
    <property type="entry name" value="Peptidase_C1A_C"/>
</dbReference>
<evidence type="ECO:0000313" key="8">
    <source>
        <dbReference type="Proteomes" id="UP000009168"/>
    </source>
</evidence>
<dbReference type="InterPro" id="IPR025660">
    <property type="entry name" value="Pept_his_AS"/>
</dbReference>
<dbReference type="OMA" id="LKYVANH"/>
<evidence type="ECO:0000259" key="5">
    <source>
        <dbReference type="SMART" id="SM00645"/>
    </source>
</evidence>
<evidence type="ECO:0000256" key="1">
    <source>
        <dbReference type="ARBA" id="ARBA00008455"/>
    </source>
</evidence>
<dbReference type="EMBL" id="GG662634">
    <property type="protein sequence ID" value="EAR99854.1"/>
    <property type="molecule type" value="Genomic_DNA"/>
</dbReference>
<feature type="domain" description="Cathepsin propeptide inhibitor" evidence="6">
    <location>
        <begin position="30"/>
        <end position="87"/>
    </location>
</feature>
<feature type="domain" description="Peptidase C1A papain C-terminal" evidence="5">
    <location>
        <begin position="123"/>
        <end position="331"/>
    </location>
</feature>
<dbReference type="InterPro" id="IPR013128">
    <property type="entry name" value="Peptidase_C1A"/>
</dbReference>
<dbReference type="eggNOG" id="KOG1543">
    <property type="taxonomic scope" value="Eukaryota"/>
</dbReference>
<dbReference type="GeneID" id="7841609"/>
<dbReference type="OrthoDB" id="190265at2759"/>
<keyword evidence="7" id="KW-0378">Hydrolase</keyword>
<dbReference type="RefSeq" id="XP_001020099.1">
    <property type="nucleotide sequence ID" value="XM_001020099.1"/>
</dbReference>
<dbReference type="Pfam" id="PF08246">
    <property type="entry name" value="Inhibitor_I29"/>
    <property type="match status" value="1"/>
</dbReference>
<accession>I7M8V7</accession>
<dbReference type="Pfam" id="PF00112">
    <property type="entry name" value="Peptidase_C1"/>
    <property type="match status" value="1"/>
</dbReference>
<dbReference type="InterPro" id="IPR039417">
    <property type="entry name" value="Peptidase_C1A_papain-like"/>
</dbReference>
<organism evidence="7 8">
    <name type="scientific">Tetrahymena thermophila (strain SB210)</name>
    <dbReference type="NCBI Taxonomy" id="312017"/>
    <lineage>
        <taxon>Eukaryota</taxon>
        <taxon>Sar</taxon>
        <taxon>Alveolata</taxon>
        <taxon>Ciliophora</taxon>
        <taxon>Intramacronucleata</taxon>
        <taxon>Oligohymenophorea</taxon>
        <taxon>Hymenostomatida</taxon>
        <taxon>Tetrahymenina</taxon>
        <taxon>Tetrahymenidae</taxon>
        <taxon>Tetrahymena</taxon>
    </lineage>
</organism>
<dbReference type="SMART" id="SM00645">
    <property type="entry name" value="Pept_C1"/>
    <property type="match status" value="1"/>
</dbReference>
<dbReference type="InterPro" id="IPR000169">
    <property type="entry name" value="Pept_cys_AS"/>
</dbReference>
<keyword evidence="8" id="KW-1185">Reference proteome</keyword>
<evidence type="ECO:0000256" key="2">
    <source>
        <dbReference type="ARBA" id="ARBA00023145"/>
    </source>
</evidence>
<dbReference type="InterPro" id="IPR013201">
    <property type="entry name" value="Prot_inhib_I29"/>
</dbReference>
<comment type="similarity">
    <text evidence="1">Belongs to the peptidase C1 family.</text>
</comment>
<dbReference type="Gene3D" id="3.90.70.10">
    <property type="entry name" value="Cysteine proteinases"/>
    <property type="match status" value="1"/>
</dbReference>
<evidence type="ECO:0000256" key="4">
    <source>
        <dbReference type="SAM" id="SignalP"/>
    </source>
</evidence>